<name>A0A1C2HZL4_ACITH</name>
<dbReference type="PANTHER" id="PTHR30625:SF11">
    <property type="entry name" value="MOTA_TOLQ_EXBB PROTON CHANNEL DOMAIN-CONTAINING PROTEIN"/>
    <property type="match status" value="1"/>
</dbReference>
<keyword evidence="3 7" id="KW-0812">Transmembrane</keyword>
<dbReference type="eggNOG" id="COG0811">
    <property type="taxonomic scope" value="Bacteria"/>
</dbReference>
<dbReference type="PANTHER" id="PTHR30625">
    <property type="entry name" value="PROTEIN TOLQ"/>
    <property type="match status" value="1"/>
</dbReference>
<evidence type="ECO:0000259" key="8">
    <source>
        <dbReference type="Pfam" id="PF01618"/>
    </source>
</evidence>
<evidence type="ECO:0000256" key="1">
    <source>
        <dbReference type="ARBA" id="ARBA00004651"/>
    </source>
</evidence>
<evidence type="ECO:0000256" key="4">
    <source>
        <dbReference type="ARBA" id="ARBA00022989"/>
    </source>
</evidence>
<dbReference type="EMBL" id="LWSA01000181">
    <property type="protein sequence ID" value="OCX71009.1"/>
    <property type="molecule type" value="Genomic_DNA"/>
</dbReference>
<keyword evidence="12" id="KW-1185">Reference proteome</keyword>
<keyword evidence="9" id="KW-0966">Cell projection</keyword>
<dbReference type="Proteomes" id="UP000095008">
    <property type="component" value="Unassembled WGS sequence"/>
</dbReference>
<evidence type="ECO:0000256" key="2">
    <source>
        <dbReference type="ARBA" id="ARBA00022475"/>
    </source>
</evidence>
<keyword evidence="9" id="KW-0969">Cilium</keyword>
<dbReference type="STRING" id="930.GCA_002079865_03529"/>
<comment type="subcellular location">
    <subcellularLocation>
        <location evidence="1">Cell membrane</location>
        <topology evidence="1">Multi-pass membrane protein</topology>
    </subcellularLocation>
    <subcellularLocation>
        <location evidence="6">Membrane</location>
        <topology evidence="6">Multi-pass membrane protein</topology>
    </subcellularLocation>
</comment>
<dbReference type="GO" id="GO:0017038">
    <property type="term" value="P:protein import"/>
    <property type="evidence" value="ECO:0007669"/>
    <property type="project" value="TreeGrafter"/>
</dbReference>
<dbReference type="GeneID" id="60697456"/>
<feature type="transmembrane region" description="Helical" evidence="7">
    <location>
        <begin position="12"/>
        <end position="34"/>
    </location>
</feature>
<dbReference type="OrthoDB" id="4045at2"/>
<feature type="transmembrane region" description="Helical" evidence="7">
    <location>
        <begin position="149"/>
        <end position="175"/>
    </location>
</feature>
<evidence type="ECO:0000313" key="11">
    <source>
        <dbReference type="Proteomes" id="UP000094893"/>
    </source>
</evidence>
<dbReference type="InterPro" id="IPR050790">
    <property type="entry name" value="ExbB/TolQ_transport"/>
</dbReference>
<sequence length="206" mass="21922">MQELLQLFKLGGFVLPLLILLAVIALAIIGNRFWVLRKARIAPKDLAPRVTDLVESGKVQQAVKLLYENDTPLARLMLVALQQAGQSRDAIKETVEESGRQEVAHLDRFLNFLGSIAGVSPLLGLLGTVFGIMHAFAAIGMVGAGDPKALASGIAEALITTASGLIVAIPSLMFYRYFKGQVDGMVLAIEKEALKVVNTLSGGAGK</sequence>
<dbReference type="Proteomes" id="UP000094893">
    <property type="component" value="Unassembled WGS sequence"/>
</dbReference>
<dbReference type="AlphaFoldDB" id="A0A1C2HZL4"/>
<comment type="similarity">
    <text evidence="6">Belongs to the exbB/tolQ family.</text>
</comment>
<dbReference type="EMBL" id="LWRY01000231">
    <property type="protein sequence ID" value="OCX69140.1"/>
    <property type="molecule type" value="Genomic_DNA"/>
</dbReference>
<dbReference type="GO" id="GO:0005886">
    <property type="term" value="C:plasma membrane"/>
    <property type="evidence" value="ECO:0007669"/>
    <property type="project" value="UniProtKB-SubCell"/>
</dbReference>
<keyword evidence="5 7" id="KW-0472">Membrane</keyword>
<keyword evidence="4 7" id="KW-1133">Transmembrane helix</keyword>
<keyword evidence="9" id="KW-0282">Flagellum</keyword>
<accession>A0A1C2HZL4</accession>
<evidence type="ECO:0000256" key="5">
    <source>
        <dbReference type="ARBA" id="ARBA00023136"/>
    </source>
</evidence>
<evidence type="ECO:0000256" key="7">
    <source>
        <dbReference type="SAM" id="Phobius"/>
    </source>
</evidence>
<reference evidence="9 11" key="1">
    <citation type="journal article" date="2016" name="Int. J. Mol. Sci.">
        <title>Comparative genomics of the extreme acidophile Acidithiobacillus thiooxidans reveals intraspecific divergence and niche adaptation.</title>
        <authorList>
            <person name="Zhang X."/>
            <person name="Feng X."/>
            <person name="Tao J."/>
            <person name="Ma L."/>
            <person name="Xiao Y."/>
            <person name="Liang Y."/>
            <person name="Liu X."/>
            <person name="Yin H."/>
        </authorList>
    </citation>
    <scope>NUCLEOTIDE SEQUENCE [LARGE SCALE GENOMIC DNA]</scope>
    <source>
        <strain evidence="10 11">A02</strain>
        <strain evidence="9">DXS-W</strain>
    </source>
</reference>
<organism evidence="9 12">
    <name type="scientific">Acidithiobacillus thiooxidans</name>
    <name type="common">Thiobacillus thiooxidans</name>
    <dbReference type="NCBI Taxonomy" id="930"/>
    <lineage>
        <taxon>Bacteria</taxon>
        <taxon>Pseudomonadati</taxon>
        <taxon>Pseudomonadota</taxon>
        <taxon>Acidithiobacillia</taxon>
        <taxon>Acidithiobacillales</taxon>
        <taxon>Acidithiobacillaceae</taxon>
        <taxon>Acidithiobacillus</taxon>
    </lineage>
</organism>
<dbReference type="InterPro" id="IPR002898">
    <property type="entry name" value="MotA_ExbB_proton_chnl"/>
</dbReference>
<dbReference type="Pfam" id="PF01618">
    <property type="entry name" value="MotA_ExbB"/>
    <property type="match status" value="1"/>
</dbReference>
<proteinExistence type="inferred from homology"/>
<protein>
    <submittedName>
        <fullName evidence="9">Flagellar motor protein MotA</fullName>
    </submittedName>
</protein>
<evidence type="ECO:0000256" key="6">
    <source>
        <dbReference type="RuleBase" id="RU004057"/>
    </source>
</evidence>
<keyword evidence="6" id="KW-0653">Protein transport</keyword>
<evidence type="ECO:0000313" key="12">
    <source>
        <dbReference type="Proteomes" id="UP000095008"/>
    </source>
</evidence>
<comment type="caution">
    <text evidence="9">The sequence shown here is derived from an EMBL/GenBank/DDBJ whole genome shotgun (WGS) entry which is preliminary data.</text>
</comment>
<gene>
    <name evidence="9" type="ORF">A6M23_15715</name>
    <name evidence="10" type="ORF">A6P07_12775</name>
</gene>
<evidence type="ECO:0000256" key="3">
    <source>
        <dbReference type="ARBA" id="ARBA00022692"/>
    </source>
</evidence>
<feature type="domain" description="MotA/TolQ/ExbB proton channel" evidence="8">
    <location>
        <begin position="70"/>
        <end position="190"/>
    </location>
</feature>
<evidence type="ECO:0000313" key="10">
    <source>
        <dbReference type="EMBL" id="OCX71009.1"/>
    </source>
</evidence>
<dbReference type="RefSeq" id="WP_010637155.1">
    <property type="nucleotide sequence ID" value="NZ_DAIAWO010000122.1"/>
</dbReference>
<evidence type="ECO:0000313" key="9">
    <source>
        <dbReference type="EMBL" id="OCX69140.1"/>
    </source>
</evidence>
<keyword evidence="6" id="KW-0813">Transport</keyword>
<feature type="transmembrane region" description="Helical" evidence="7">
    <location>
        <begin position="109"/>
        <end position="137"/>
    </location>
</feature>
<keyword evidence="2" id="KW-1003">Cell membrane</keyword>